<evidence type="ECO:0000313" key="2">
    <source>
        <dbReference type="Proteomes" id="UP000005435"/>
    </source>
</evidence>
<sequence length="66" mass="7520">MIEGTESSKIKNSDKLIETIRRASGYMSLDDYATATGLDKEFIFRILKGEIEEVDSETFKKLSLKQ</sequence>
<dbReference type="Proteomes" id="UP000005435">
    <property type="component" value="Chromosome"/>
</dbReference>
<accession>G8LTV7</accession>
<dbReference type="eggNOG" id="ENOG50349TQ">
    <property type="taxonomic scope" value="Bacteria"/>
</dbReference>
<dbReference type="HOGENOM" id="CLU_2842198_0_0_9"/>
<evidence type="ECO:0000313" key="1">
    <source>
        <dbReference type="EMBL" id="AEV67303.1"/>
    </source>
</evidence>
<reference evidence="1 2" key="2">
    <citation type="journal article" date="2012" name="Stand. Genomic Sci.">
        <title>Complete Genome Sequence of Clostridium clariflavum DSM 19732.</title>
        <authorList>
            <person name="Izquierdo J.A."/>
            <person name="Goodwin L."/>
            <person name="Davenport K.W."/>
            <person name="Teshima H."/>
            <person name="Bruce D."/>
            <person name="Detter C."/>
            <person name="Tapia R."/>
            <person name="Han S."/>
            <person name="Land M."/>
            <person name="Hauser L."/>
            <person name="Jeffries C.D."/>
            <person name="Han J."/>
            <person name="Pitluck S."/>
            <person name="Nolan M."/>
            <person name="Chen A."/>
            <person name="Huntemann M."/>
            <person name="Mavromatis K."/>
            <person name="Mikhailova N."/>
            <person name="Liolios K."/>
            <person name="Woyke T."/>
            <person name="Lynd L.R."/>
        </authorList>
    </citation>
    <scope>NUCLEOTIDE SEQUENCE [LARGE SCALE GENOMIC DNA]</scope>
    <source>
        <strain evidence="2">DSM 19732 / NBRC 101661 / EBR45</strain>
    </source>
</reference>
<protein>
    <recommendedName>
        <fullName evidence="3">HTH cro/C1-type domain-containing protein</fullName>
    </recommendedName>
</protein>
<proteinExistence type="predicted"/>
<name>G8LTV7_ACECE</name>
<dbReference type="RefSeq" id="WP_014253934.1">
    <property type="nucleotide sequence ID" value="NC_016627.1"/>
</dbReference>
<reference evidence="2" key="1">
    <citation type="submission" date="2011-12" db="EMBL/GenBank/DDBJ databases">
        <title>Complete sequence of Clostridium clariflavum DSM 19732.</title>
        <authorList>
            <consortium name="US DOE Joint Genome Institute"/>
            <person name="Lucas S."/>
            <person name="Han J."/>
            <person name="Lapidus A."/>
            <person name="Cheng J.-F."/>
            <person name="Goodwin L."/>
            <person name="Pitluck S."/>
            <person name="Peters L."/>
            <person name="Teshima H."/>
            <person name="Detter J.C."/>
            <person name="Han C."/>
            <person name="Tapia R."/>
            <person name="Land M."/>
            <person name="Hauser L."/>
            <person name="Kyrpides N."/>
            <person name="Ivanova N."/>
            <person name="Pagani I."/>
            <person name="Kitzmiller T."/>
            <person name="Lynd L."/>
            <person name="Izquierdo J."/>
            <person name="Woyke T."/>
        </authorList>
    </citation>
    <scope>NUCLEOTIDE SEQUENCE [LARGE SCALE GENOMIC DNA]</scope>
    <source>
        <strain evidence="2">DSM 19732 / NBRC 101661 / EBR45</strain>
    </source>
</reference>
<keyword evidence="2" id="KW-1185">Reference proteome</keyword>
<evidence type="ECO:0008006" key="3">
    <source>
        <dbReference type="Google" id="ProtNLM"/>
    </source>
</evidence>
<gene>
    <name evidence="1" type="ordered locus">Clocl_0593</name>
</gene>
<dbReference type="OrthoDB" id="2086100at2"/>
<organism evidence="1 2">
    <name type="scientific">Acetivibrio clariflavus (strain DSM 19732 / NBRC 101661 / EBR45)</name>
    <name type="common">Clostridium clariflavum</name>
    <dbReference type="NCBI Taxonomy" id="720554"/>
    <lineage>
        <taxon>Bacteria</taxon>
        <taxon>Bacillati</taxon>
        <taxon>Bacillota</taxon>
        <taxon>Clostridia</taxon>
        <taxon>Eubacteriales</taxon>
        <taxon>Oscillospiraceae</taxon>
        <taxon>Acetivibrio</taxon>
    </lineage>
</organism>
<dbReference type="KEGG" id="ccl:Clocl_0593"/>
<dbReference type="STRING" id="720554.Clocl_0593"/>
<dbReference type="EMBL" id="CP003065">
    <property type="protein sequence ID" value="AEV67303.1"/>
    <property type="molecule type" value="Genomic_DNA"/>
</dbReference>
<dbReference type="AlphaFoldDB" id="G8LTV7"/>